<evidence type="ECO:0000259" key="10">
    <source>
        <dbReference type="SMART" id="SM00891"/>
    </source>
</evidence>
<sequence>MLTYQKQIWDTLLEQESGLVLCGKGMDTIEIVKQLVVKYSQESKFVFVFGCPENAKYKIIWECADCGIEFLPKDIEKAVGKKERDQAYAANNVYFHSPGILAKDFLLETIDPTKIEGIIIYNAESILRDPSLQTCIAYYKSHHPKGFIKAFSERPAEFTELSSVMDLLWIRFVYFSPRFEETVKNSINPCKIQIVHISIHPERASPKKKHSDKFVPVVSPEFARTFDFLSLLHKQFISEYGRQLNVSPIDSLSLPRRILEQRCTTDTHQEILSGLMFFRNAFFALIHYPPEAFYEFLDSHRPNPLNPQIWAGFAEVNPLYEAAKKYSTDSLPSPKLQYIVNILENIPKNKRVLILAEGTATVAMIAQYLSSFIPATDSKDVAGSVHSILDVDDEEPLLDPEVFGVLTAPIIMLQEMHAQADIFDTFDPDFVIFWDVTLLSVRRLEIYNTRASKNVTGYALCYDEANEMTAMETSIENENQIFTKLISKLSTISKTPLEPFVVTNREIVVDDREFRSAMPLALLKAGFKITPSVITVGDYVLTKDIVIERKAYSDLVQSLKSGRLLQQIQRMHNYYKSPMLMLEFGDVDQFNAISDRDKNGSVMAKITTIIRVFPNLRIIWGRNANECAKTLLLLSRGKDQPSLEMAQEMGNDGSNINDDSKAVRFLSVIPFLSKEHVSLICHRCKNIRELLSLPKDELMTILGPQIGIKLFSLLHSQAKNSLK</sequence>
<evidence type="ECO:0000256" key="7">
    <source>
        <dbReference type="ARBA" id="ARBA00023125"/>
    </source>
</evidence>
<evidence type="ECO:0000256" key="2">
    <source>
        <dbReference type="ARBA" id="ARBA00010015"/>
    </source>
</evidence>
<keyword evidence="7" id="KW-0238">DNA-binding</keyword>
<dbReference type="OrthoDB" id="361020at2759"/>
<keyword evidence="5" id="KW-0227">DNA damage</keyword>
<dbReference type="Pfam" id="PF02732">
    <property type="entry name" value="ERCC4"/>
    <property type="match status" value="1"/>
</dbReference>
<dbReference type="AlphaFoldDB" id="A2DS24"/>
<dbReference type="GO" id="GO:1901255">
    <property type="term" value="P:nucleotide-excision repair involved in interstrand cross-link repair"/>
    <property type="evidence" value="ECO:0000318"/>
    <property type="project" value="GO_Central"/>
</dbReference>
<evidence type="ECO:0000256" key="8">
    <source>
        <dbReference type="ARBA" id="ARBA00023204"/>
    </source>
</evidence>
<keyword evidence="3" id="KW-0540">Nuclease</keyword>
<dbReference type="InterPro" id="IPR011335">
    <property type="entry name" value="Restrct_endonuc-II-like"/>
</dbReference>
<feature type="domain" description="ERCC4" evidence="10">
    <location>
        <begin position="506"/>
        <end position="586"/>
    </location>
</feature>
<keyword evidence="12" id="KW-1185">Reference proteome</keyword>
<dbReference type="Gene3D" id="1.10.150.20">
    <property type="entry name" value="5' to 3' exonuclease, C-terminal subdomain"/>
    <property type="match status" value="1"/>
</dbReference>
<reference evidence="11" key="2">
    <citation type="journal article" date="2007" name="Science">
        <title>Draft genome sequence of the sexually transmitted pathogen Trichomonas vaginalis.</title>
        <authorList>
            <person name="Carlton J.M."/>
            <person name="Hirt R.P."/>
            <person name="Silva J.C."/>
            <person name="Delcher A.L."/>
            <person name="Schatz M."/>
            <person name="Zhao Q."/>
            <person name="Wortman J.R."/>
            <person name="Bidwell S.L."/>
            <person name="Alsmark U.C.M."/>
            <person name="Besteiro S."/>
            <person name="Sicheritz-Ponten T."/>
            <person name="Noel C.J."/>
            <person name="Dacks J.B."/>
            <person name="Foster P.G."/>
            <person name="Simillion C."/>
            <person name="Van de Peer Y."/>
            <person name="Miranda-Saavedra D."/>
            <person name="Barton G.J."/>
            <person name="Westrop G.D."/>
            <person name="Mueller S."/>
            <person name="Dessi D."/>
            <person name="Fiori P.L."/>
            <person name="Ren Q."/>
            <person name="Paulsen I."/>
            <person name="Zhang H."/>
            <person name="Bastida-Corcuera F.D."/>
            <person name="Simoes-Barbosa A."/>
            <person name="Brown M.T."/>
            <person name="Hayes R.D."/>
            <person name="Mukherjee M."/>
            <person name="Okumura C.Y."/>
            <person name="Schneider R."/>
            <person name="Smith A.J."/>
            <person name="Vanacova S."/>
            <person name="Villalvazo M."/>
            <person name="Haas B.J."/>
            <person name="Pertea M."/>
            <person name="Feldblyum T.V."/>
            <person name="Utterback T.R."/>
            <person name="Shu C.L."/>
            <person name="Osoegawa K."/>
            <person name="de Jong P.J."/>
            <person name="Hrdy I."/>
            <person name="Horvathova L."/>
            <person name="Zubacova Z."/>
            <person name="Dolezal P."/>
            <person name="Malik S.B."/>
            <person name="Logsdon J.M. Jr."/>
            <person name="Henze K."/>
            <person name="Gupta A."/>
            <person name="Wang C.C."/>
            <person name="Dunne R.L."/>
            <person name="Upcroft J.A."/>
            <person name="Upcroft P."/>
            <person name="White O."/>
            <person name="Salzberg S.L."/>
            <person name="Tang P."/>
            <person name="Chiu C.-H."/>
            <person name="Lee Y.-S."/>
            <person name="Embley T.M."/>
            <person name="Coombs G.H."/>
            <person name="Mottram J.C."/>
            <person name="Tachezy J."/>
            <person name="Fraser-Liggett C.M."/>
            <person name="Johnson P.J."/>
        </authorList>
    </citation>
    <scope>NUCLEOTIDE SEQUENCE [LARGE SCALE GENOMIC DNA]</scope>
    <source>
        <strain evidence="11">G3</strain>
    </source>
</reference>
<comment type="subcellular location">
    <subcellularLocation>
        <location evidence="1">Nucleus</location>
    </subcellularLocation>
</comment>
<dbReference type="GO" id="GO:0000014">
    <property type="term" value="F:single-stranded DNA endodeoxyribonuclease activity"/>
    <property type="evidence" value="ECO:0000318"/>
    <property type="project" value="GO_Central"/>
</dbReference>
<keyword evidence="9" id="KW-0539">Nucleus</keyword>
<dbReference type="PANTHER" id="PTHR10150:SF0">
    <property type="entry name" value="DNA REPAIR ENDONUCLEASE XPF"/>
    <property type="match status" value="1"/>
</dbReference>
<dbReference type="InterPro" id="IPR010994">
    <property type="entry name" value="RuvA_2-like"/>
</dbReference>
<dbReference type="GO" id="GO:0003684">
    <property type="term" value="F:damaged DNA binding"/>
    <property type="evidence" value="ECO:0000318"/>
    <property type="project" value="GO_Central"/>
</dbReference>
<dbReference type="GO" id="GO:0000712">
    <property type="term" value="P:resolution of meiotic recombination intermediates"/>
    <property type="evidence" value="ECO:0000318"/>
    <property type="project" value="GO_Central"/>
</dbReference>
<evidence type="ECO:0000256" key="5">
    <source>
        <dbReference type="ARBA" id="ARBA00022763"/>
    </source>
</evidence>
<evidence type="ECO:0000313" key="11">
    <source>
        <dbReference type="EMBL" id="EAY16794.1"/>
    </source>
</evidence>
<evidence type="ECO:0000256" key="4">
    <source>
        <dbReference type="ARBA" id="ARBA00022759"/>
    </source>
</evidence>
<dbReference type="VEuPathDB" id="TrichDB:TVAG_447530"/>
<dbReference type="SMR" id="A2DS24"/>
<dbReference type="VEuPathDB" id="TrichDB:TVAGG3_1001000"/>
<dbReference type="FunFam" id="3.40.50.10130:FF:000002">
    <property type="entry name" value="DNA repair endonuclease XPF"/>
    <property type="match status" value="1"/>
</dbReference>
<keyword evidence="4" id="KW-0255">Endonuclease</keyword>
<dbReference type="eggNOG" id="KOG0442">
    <property type="taxonomic scope" value="Eukaryota"/>
</dbReference>
<dbReference type="InterPro" id="IPR006166">
    <property type="entry name" value="ERCC4_domain"/>
</dbReference>
<accession>A2DS24</accession>
<keyword evidence="6" id="KW-0378">Hydrolase</keyword>
<organism evidence="11 12">
    <name type="scientific">Trichomonas vaginalis (strain ATCC PRA-98 / G3)</name>
    <dbReference type="NCBI Taxonomy" id="412133"/>
    <lineage>
        <taxon>Eukaryota</taxon>
        <taxon>Metamonada</taxon>
        <taxon>Parabasalia</taxon>
        <taxon>Trichomonadida</taxon>
        <taxon>Trichomonadidae</taxon>
        <taxon>Trichomonas</taxon>
    </lineage>
</organism>
<gene>
    <name evidence="11" type="ORF">TVAG_447530</name>
</gene>
<protein>
    <submittedName>
        <fullName evidence="11">ERCC4 domain containing protein</fullName>
    </submittedName>
</protein>
<dbReference type="FunCoup" id="A2DS24">
    <property type="interactions" value="625"/>
</dbReference>
<keyword evidence="8" id="KW-0234">DNA repair</keyword>
<evidence type="ECO:0000256" key="9">
    <source>
        <dbReference type="ARBA" id="ARBA00023242"/>
    </source>
</evidence>
<dbReference type="InParanoid" id="A2DS24"/>
<dbReference type="EMBL" id="DS113238">
    <property type="protein sequence ID" value="EAY16794.1"/>
    <property type="molecule type" value="Genomic_DNA"/>
</dbReference>
<dbReference type="SMART" id="SM00891">
    <property type="entry name" value="ERCC4"/>
    <property type="match status" value="1"/>
</dbReference>
<proteinExistence type="inferred from homology"/>
<evidence type="ECO:0000256" key="6">
    <source>
        <dbReference type="ARBA" id="ARBA00022801"/>
    </source>
</evidence>
<dbReference type="RefSeq" id="XP_001329017.1">
    <property type="nucleotide sequence ID" value="XM_001328982.1"/>
</dbReference>
<dbReference type="GO" id="GO:0000110">
    <property type="term" value="C:nucleotide-excision repair factor 1 complex"/>
    <property type="evidence" value="ECO:0000318"/>
    <property type="project" value="GO_Central"/>
</dbReference>
<evidence type="ECO:0000256" key="1">
    <source>
        <dbReference type="ARBA" id="ARBA00004123"/>
    </source>
</evidence>
<dbReference type="STRING" id="5722.A2DS24"/>
<name>A2DS24_TRIV3</name>
<evidence type="ECO:0000256" key="3">
    <source>
        <dbReference type="ARBA" id="ARBA00022722"/>
    </source>
</evidence>
<dbReference type="PANTHER" id="PTHR10150">
    <property type="entry name" value="DNA REPAIR ENDONUCLEASE XPF"/>
    <property type="match status" value="1"/>
</dbReference>
<dbReference type="Gene3D" id="3.40.50.10130">
    <property type="match status" value="1"/>
</dbReference>
<comment type="similarity">
    <text evidence="2">Belongs to the XPF family.</text>
</comment>
<dbReference type="GO" id="GO:0003697">
    <property type="term" value="F:single-stranded DNA binding"/>
    <property type="evidence" value="ECO:0000318"/>
    <property type="project" value="GO_Central"/>
</dbReference>
<dbReference type="KEGG" id="tva:4774806"/>
<dbReference type="Proteomes" id="UP000001542">
    <property type="component" value="Unassembled WGS sequence"/>
</dbReference>
<evidence type="ECO:0000313" key="12">
    <source>
        <dbReference type="Proteomes" id="UP000001542"/>
    </source>
</evidence>
<dbReference type="SUPFAM" id="SSF47781">
    <property type="entry name" value="RuvA domain 2-like"/>
    <property type="match status" value="1"/>
</dbReference>
<dbReference type="CDD" id="cd20078">
    <property type="entry name" value="XPF_nuclease_XPF_euk"/>
    <property type="match status" value="1"/>
</dbReference>
<dbReference type="GO" id="GO:0000724">
    <property type="term" value="P:double-strand break repair via homologous recombination"/>
    <property type="evidence" value="ECO:0000318"/>
    <property type="project" value="GO_Central"/>
</dbReference>
<dbReference type="InterPro" id="IPR047520">
    <property type="entry name" value="XPF_nuclease"/>
</dbReference>
<reference evidence="11" key="1">
    <citation type="submission" date="2006-10" db="EMBL/GenBank/DDBJ databases">
        <authorList>
            <person name="Amadeo P."/>
            <person name="Zhao Q."/>
            <person name="Wortman J."/>
            <person name="Fraser-Liggett C."/>
            <person name="Carlton J."/>
        </authorList>
    </citation>
    <scope>NUCLEOTIDE SEQUENCE</scope>
    <source>
        <strain evidence="11">G3</strain>
    </source>
</reference>
<dbReference type="SUPFAM" id="SSF52980">
    <property type="entry name" value="Restriction endonuclease-like"/>
    <property type="match status" value="1"/>
</dbReference>